<dbReference type="SUPFAM" id="SSF82549">
    <property type="entry name" value="DAK1/DegV-like"/>
    <property type="match status" value="1"/>
</dbReference>
<dbReference type="InterPro" id="IPR003797">
    <property type="entry name" value="DegV"/>
</dbReference>
<sequence>MSIQLIVDTGCDLPKHIIDEYNIEVLPLVVHVNDNEFYDKETIQPSTLYTEMKNGAVPKTSQVPPDRMKQLFQKLAENNQPAIYITLSSELSGTYQTACLMKEQVIEEGFNPELQIVDSKSASLGYGLIAYYLATKMAESELDLQRATSITHSLINKIEHIFTVDDLEYLVRGGRVSKAAGFVGGLLKIKPVLHMEEGKLFPIEKVRGRKKVLSRLIELINERGQNFDQQTIAISHADDLTRANELKEMIESEFKVKNVMVNTIGCAIGAHSGPGTLAVYFLNGSPDSE</sequence>
<evidence type="ECO:0000313" key="4">
    <source>
        <dbReference type="Proteomes" id="UP001649381"/>
    </source>
</evidence>
<accession>A0ABS9GVF2</accession>
<dbReference type="Pfam" id="PF02645">
    <property type="entry name" value="DegV"/>
    <property type="match status" value="1"/>
</dbReference>
<comment type="function">
    <text evidence="1">May bind long-chain fatty acids, such as palmitate, and may play a role in lipid transport or fatty acid metabolism.</text>
</comment>
<dbReference type="RefSeq" id="WP_236331866.1">
    <property type="nucleotide sequence ID" value="NZ_JAKIJS010000001.1"/>
</dbReference>
<dbReference type="PROSITE" id="PS51482">
    <property type="entry name" value="DEGV"/>
    <property type="match status" value="1"/>
</dbReference>
<reference evidence="3 4" key="1">
    <citation type="submission" date="2022-01" db="EMBL/GenBank/DDBJ databases">
        <title>Alkalihalobacillus sp. EGI L200015, a novel bacterium isolated from a salt lake sediment.</title>
        <authorList>
            <person name="Gao L."/>
            <person name="Fang B.-Z."/>
            <person name="Li W.-J."/>
        </authorList>
    </citation>
    <scope>NUCLEOTIDE SEQUENCE [LARGE SCALE GENOMIC DNA]</scope>
    <source>
        <strain evidence="3 4">KCTC 12718</strain>
    </source>
</reference>
<name>A0ABS9GVF2_9BACL</name>
<comment type="caution">
    <text evidence="3">The sequence shown here is derived from an EMBL/GenBank/DDBJ whole genome shotgun (WGS) entry which is preliminary data.</text>
</comment>
<gene>
    <name evidence="3" type="ORF">L2716_03605</name>
</gene>
<evidence type="ECO:0000256" key="1">
    <source>
        <dbReference type="ARBA" id="ARBA00003238"/>
    </source>
</evidence>
<evidence type="ECO:0000256" key="2">
    <source>
        <dbReference type="ARBA" id="ARBA00023121"/>
    </source>
</evidence>
<dbReference type="Gene3D" id="3.30.1180.10">
    <property type="match status" value="1"/>
</dbReference>
<dbReference type="Proteomes" id="UP001649381">
    <property type="component" value="Unassembled WGS sequence"/>
</dbReference>
<dbReference type="PANTHER" id="PTHR33434">
    <property type="entry name" value="DEGV DOMAIN-CONTAINING PROTEIN DR_1986-RELATED"/>
    <property type="match status" value="1"/>
</dbReference>
<dbReference type="InterPro" id="IPR043168">
    <property type="entry name" value="DegV_C"/>
</dbReference>
<proteinExistence type="predicted"/>
<protein>
    <submittedName>
        <fullName evidence="3">DegV family protein</fullName>
    </submittedName>
</protein>
<organism evidence="3 4">
    <name type="scientific">Pseudalkalibacillus berkeleyi</name>
    <dbReference type="NCBI Taxonomy" id="1069813"/>
    <lineage>
        <taxon>Bacteria</taxon>
        <taxon>Bacillati</taxon>
        <taxon>Bacillota</taxon>
        <taxon>Bacilli</taxon>
        <taxon>Bacillales</taxon>
        <taxon>Fictibacillaceae</taxon>
        <taxon>Pseudalkalibacillus</taxon>
    </lineage>
</organism>
<keyword evidence="2" id="KW-0446">Lipid-binding</keyword>
<evidence type="ECO:0000313" key="3">
    <source>
        <dbReference type="EMBL" id="MCF6136802.1"/>
    </source>
</evidence>
<keyword evidence="4" id="KW-1185">Reference proteome</keyword>
<dbReference type="PANTHER" id="PTHR33434:SF3">
    <property type="entry name" value="DEGV DOMAIN-CONTAINING PROTEIN YITS"/>
    <property type="match status" value="1"/>
</dbReference>
<dbReference type="Gene3D" id="2.20.28.50">
    <property type="entry name" value="degv family protein"/>
    <property type="match status" value="1"/>
</dbReference>
<dbReference type="Gene3D" id="3.40.50.10440">
    <property type="entry name" value="Dihydroxyacetone kinase, domain 1"/>
    <property type="match status" value="1"/>
</dbReference>
<dbReference type="InterPro" id="IPR050270">
    <property type="entry name" value="DegV_domain_contain"/>
</dbReference>
<dbReference type="EMBL" id="JAKIJS010000001">
    <property type="protein sequence ID" value="MCF6136802.1"/>
    <property type="molecule type" value="Genomic_DNA"/>
</dbReference>
<dbReference type="NCBIfam" id="TIGR00762">
    <property type="entry name" value="DegV"/>
    <property type="match status" value="1"/>
</dbReference>